<keyword evidence="2" id="KW-0963">Cytoplasm</keyword>
<accession>G8QZC8</accession>
<dbReference type="RefSeq" id="WP_014201912.1">
    <property type="nucleotide sequence ID" value="NC_016599.1"/>
</dbReference>
<dbReference type="KEGG" id="oho:Oweho_1566"/>
<name>G8QZC8_OWEHD</name>
<gene>
    <name evidence="2" type="primary">rsfS</name>
    <name evidence="3" type="ordered locus">Oweho_1566</name>
</gene>
<evidence type="ECO:0000256" key="1">
    <source>
        <dbReference type="ARBA" id="ARBA00010574"/>
    </source>
</evidence>
<comment type="similarity">
    <text evidence="1 2">Belongs to the Iojap/RsfS family.</text>
</comment>
<dbReference type="SUPFAM" id="SSF81301">
    <property type="entry name" value="Nucleotidyltransferase"/>
    <property type="match status" value="1"/>
</dbReference>
<dbReference type="STRING" id="926562.Oweho_1566"/>
<dbReference type="NCBIfam" id="TIGR00090">
    <property type="entry name" value="rsfS_iojap_ybeB"/>
    <property type="match status" value="1"/>
</dbReference>
<dbReference type="EMBL" id="CP003156">
    <property type="protein sequence ID" value="AEV32556.1"/>
    <property type="molecule type" value="Genomic_DNA"/>
</dbReference>
<comment type="subcellular location">
    <subcellularLocation>
        <location evidence="2">Cytoplasm</location>
    </subcellularLocation>
</comment>
<dbReference type="GO" id="GO:0043023">
    <property type="term" value="F:ribosomal large subunit binding"/>
    <property type="evidence" value="ECO:0007669"/>
    <property type="project" value="TreeGrafter"/>
</dbReference>
<keyword evidence="4" id="KW-1185">Reference proteome</keyword>
<dbReference type="Pfam" id="PF02410">
    <property type="entry name" value="RsfS"/>
    <property type="match status" value="1"/>
</dbReference>
<keyword evidence="2" id="KW-0678">Repressor</keyword>
<dbReference type="GO" id="GO:0005737">
    <property type="term" value="C:cytoplasm"/>
    <property type="evidence" value="ECO:0007669"/>
    <property type="project" value="UniProtKB-SubCell"/>
</dbReference>
<dbReference type="InterPro" id="IPR043519">
    <property type="entry name" value="NT_sf"/>
</dbReference>
<dbReference type="InterPro" id="IPR004394">
    <property type="entry name" value="Iojap/RsfS/C7orf30"/>
</dbReference>
<reference evidence="3 4" key="1">
    <citation type="journal article" date="2012" name="Stand. Genomic Sci.">
        <title>Genome sequence of the orange-pigmented seawater bacterium Owenweeksia hongkongensis type strain (UST20020801(T)).</title>
        <authorList>
            <person name="Riedel T."/>
            <person name="Held B."/>
            <person name="Nolan M."/>
            <person name="Lucas S."/>
            <person name="Lapidus A."/>
            <person name="Tice H."/>
            <person name="Del Rio T.G."/>
            <person name="Cheng J.F."/>
            <person name="Han C."/>
            <person name="Tapia R."/>
            <person name="Goodwin L.A."/>
            <person name="Pitluck S."/>
            <person name="Liolios K."/>
            <person name="Mavromatis K."/>
            <person name="Pagani I."/>
            <person name="Ivanova N."/>
            <person name="Mikhailova N."/>
            <person name="Pati A."/>
            <person name="Chen A."/>
            <person name="Palaniappan K."/>
            <person name="Rohde M."/>
            <person name="Tindall B.J."/>
            <person name="Detter J.C."/>
            <person name="Goker M."/>
            <person name="Woyke T."/>
            <person name="Bristow J."/>
            <person name="Eisen J.A."/>
            <person name="Markowitz V."/>
            <person name="Hugenholtz P."/>
            <person name="Klenk H.P."/>
            <person name="Kyrpides N.C."/>
        </authorList>
    </citation>
    <scope>NUCLEOTIDE SEQUENCE</scope>
    <source>
        <strain evidence="4">DSM 17368 / JCM 12287 / NRRL B-23963</strain>
    </source>
</reference>
<dbReference type="GO" id="GO:0090071">
    <property type="term" value="P:negative regulation of ribosome biogenesis"/>
    <property type="evidence" value="ECO:0007669"/>
    <property type="project" value="UniProtKB-UniRule"/>
</dbReference>
<dbReference type="Gene3D" id="3.30.460.10">
    <property type="entry name" value="Beta Polymerase, domain 2"/>
    <property type="match status" value="1"/>
</dbReference>
<dbReference type="PATRIC" id="fig|926562.3.peg.1567"/>
<dbReference type="PANTHER" id="PTHR21043">
    <property type="entry name" value="IOJAP SUPERFAMILY ORTHOLOG"/>
    <property type="match status" value="1"/>
</dbReference>
<dbReference type="PANTHER" id="PTHR21043:SF0">
    <property type="entry name" value="MITOCHONDRIAL ASSEMBLY OF RIBOSOMAL LARGE SUBUNIT PROTEIN 1"/>
    <property type="match status" value="1"/>
</dbReference>
<dbReference type="GO" id="GO:0017148">
    <property type="term" value="P:negative regulation of translation"/>
    <property type="evidence" value="ECO:0007669"/>
    <property type="project" value="UniProtKB-UniRule"/>
</dbReference>
<dbReference type="AlphaFoldDB" id="G8QZC8"/>
<protein>
    <recommendedName>
        <fullName evidence="2">Ribosomal silencing factor RsfS</fullName>
    </recommendedName>
</protein>
<organism evidence="3 4">
    <name type="scientific">Owenweeksia hongkongensis (strain DSM 17368 / CIP 108786 / JCM 12287 / NRRL B-23963 / UST20020801)</name>
    <dbReference type="NCBI Taxonomy" id="926562"/>
    <lineage>
        <taxon>Bacteria</taxon>
        <taxon>Pseudomonadati</taxon>
        <taxon>Bacteroidota</taxon>
        <taxon>Flavobacteriia</taxon>
        <taxon>Flavobacteriales</taxon>
        <taxon>Owenweeksiaceae</taxon>
        <taxon>Owenweeksia</taxon>
    </lineage>
</organism>
<evidence type="ECO:0000313" key="3">
    <source>
        <dbReference type="EMBL" id="AEV32556.1"/>
    </source>
</evidence>
<keyword evidence="2" id="KW-0810">Translation regulation</keyword>
<evidence type="ECO:0000256" key="2">
    <source>
        <dbReference type="HAMAP-Rule" id="MF_01477"/>
    </source>
</evidence>
<proteinExistence type="inferred from homology"/>
<dbReference type="Proteomes" id="UP000005631">
    <property type="component" value="Chromosome"/>
</dbReference>
<sequence length="125" mass="14364">MIKENQKNKFPELVEAIKDGMENLKASNITILDLTELENSVCDYFIICDANSNTQVRAISNSVEDNVRKTLNEKPWHVEGLDNSQWILMDYVHVAAHVFQAETRDFYDLEGLWGDAKVTVLENNF</sequence>
<comment type="subunit">
    <text evidence="2">Interacts with ribosomal protein uL14 (rplN).</text>
</comment>
<comment type="function">
    <text evidence="2">Functions as a ribosomal silencing factor. Interacts with ribosomal protein uL14 (rplN), blocking formation of intersubunit bridge B8. Prevents association of the 30S and 50S ribosomal subunits and the formation of functional ribosomes, thus repressing translation.</text>
</comment>
<evidence type="ECO:0000313" key="4">
    <source>
        <dbReference type="Proteomes" id="UP000005631"/>
    </source>
</evidence>
<dbReference type="HAMAP" id="MF_01477">
    <property type="entry name" value="Iojap_RsfS"/>
    <property type="match status" value="1"/>
</dbReference>
<dbReference type="eggNOG" id="COG0799">
    <property type="taxonomic scope" value="Bacteria"/>
</dbReference>
<dbReference type="GO" id="GO:0042256">
    <property type="term" value="P:cytosolic ribosome assembly"/>
    <property type="evidence" value="ECO:0007669"/>
    <property type="project" value="UniProtKB-UniRule"/>
</dbReference>
<dbReference type="HOGENOM" id="CLU_092688_2_2_10"/>
<dbReference type="OrthoDB" id="9793681at2"/>